<keyword evidence="1" id="KW-0812">Transmembrane</keyword>
<evidence type="ECO:0000256" key="1">
    <source>
        <dbReference type="SAM" id="Phobius"/>
    </source>
</evidence>
<name>A0A6P1VN37_9BACT</name>
<feature type="transmembrane region" description="Helical" evidence="1">
    <location>
        <begin position="31"/>
        <end position="49"/>
    </location>
</feature>
<evidence type="ECO:0000313" key="2">
    <source>
        <dbReference type="EMBL" id="QHV94014.1"/>
    </source>
</evidence>
<keyword evidence="1" id="KW-1133">Transmembrane helix</keyword>
<dbReference type="RefSeq" id="WP_162384435.1">
    <property type="nucleotide sequence ID" value="NZ_CP045997.1"/>
</dbReference>
<dbReference type="AlphaFoldDB" id="A0A6P1VN37"/>
<evidence type="ECO:0000313" key="3">
    <source>
        <dbReference type="Proteomes" id="UP000464577"/>
    </source>
</evidence>
<sequence length="149" mass="15959">MWIIIAQIICLVAAIGLLAILYDLDHETPAFIRYGILILATAFVGAFGASFRNRDVYEHAAAIAFTGVGALVVVIVTYMFITKKIQPAVMKISGSALGIVALLWLVGSCSDIKRQELQIIDAKAPTSSTVAIGDSTQKAIDDFKSLSNQ</sequence>
<protein>
    <submittedName>
        <fullName evidence="2">Uncharacterized protein</fullName>
    </submittedName>
</protein>
<proteinExistence type="predicted"/>
<feature type="transmembrane region" description="Helical" evidence="1">
    <location>
        <begin position="6"/>
        <end position="24"/>
    </location>
</feature>
<dbReference type="Proteomes" id="UP000464577">
    <property type="component" value="Chromosome"/>
</dbReference>
<dbReference type="EMBL" id="CP045997">
    <property type="protein sequence ID" value="QHV94014.1"/>
    <property type="molecule type" value="Genomic_DNA"/>
</dbReference>
<accession>A0A6P1VN37</accession>
<keyword evidence="1" id="KW-0472">Membrane</keyword>
<gene>
    <name evidence="2" type="ORF">GJR95_02775</name>
</gene>
<feature type="transmembrane region" description="Helical" evidence="1">
    <location>
        <begin position="61"/>
        <end position="81"/>
    </location>
</feature>
<organism evidence="2 3">
    <name type="scientific">Spirosoma endbachense</name>
    <dbReference type="NCBI Taxonomy" id="2666025"/>
    <lineage>
        <taxon>Bacteria</taxon>
        <taxon>Pseudomonadati</taxon>
        <taxon>Bacteroidota</taxon>
        <taxon>Cytophagia</taxon>
        <taxon>Cytophagales</taxon>
        <taxon>Cytophagaceae</taxon>
        <taxon>Spirosoma</taxon>
    </lineage>
</organism>
<keyword evidence="3" id="KW-1185">Reference proteome</keyword>
<feature type="transmembrane region" description="Helical" evidence="1">
    <location>
        <begin position="88"/>
        <end position="107"/>
    </location>
</feature>
<reference evidence="2 3" key="1">
    <citation type="submission" date="2019-11" db="EMBL/GenBank/DDBJ databases">
        <title>Spirosoma endbachense sp. nov., isolated from a natural salt meadow.</title>
        <authorList>
            <person name="Rojas J."/>
            <person name="Ambika Manirajan B."/>
            <person name="Ratering S."/>
            <person name="Suarez C."/>
            <person name="Geissler-Plaum R."/>
            <person name="Schnell S."/>
        </authorList>
    </citation>
    <scope>NUCLEOTIDE SEQUENCE [LARGE SCALE GENOMIC DNA]</scope>
    <source>
        <strain evidence="2 3">I-24</strain>
    </source>
</reference>
<dbReference type="KEGG" id="senf:GJR95_02775"/>